<dbReference type="Proteomes" id="UP000284842">
    <property type="component" value="Unassembled WGS sequence"/>
</dbReference>
<dbReference type="PANTHER" id="PTHR40465">
    <property type="entry name" value="CHROMOSOME 1, WHOLE GENOME SHOTGUN SEQUENCE"/>
    <property type="match status" value="1"/>
</dbReference>
<dbReference type="InterPro" id="IPR001544">
    <property type="entry name" value="Aminotrans_IV"/>
</dbReference>
<dbReference type="EMBL" id="NHTK01005878">
    <property type="protein sequence ID" value="PPQ72264.1"/>
    <property type="molecule type" value="Genomic_DNA"/>
</dbReference>
<evidence type="ECO:0000256" key="1">
    <source>
        <dbReference type="SAM" id="Phobius"/>
    </source>
</evidence>
<dbReference type="InterPro" id="IPR043132">
    <property type="entry name" value="BCAT-like_C"/>
</dbReference>
<accession>A0A409W166</accession>
<comment type="caution">
    <text evidence="3">The sequence shown here is derived from an EMBL/GenBank/DDBJ whole genome shotgun (WGS) entry which is preliminary data.</text>
</comment>
<name>A0A409W166_9AGAR</name>
<protein>
    <recommendedName>
        <fullName evidence="2">DUF6534 domain-containing protein</fullName>
    </recommendedName>
</protein>
<organism evidence="3 4">
    <name type="scientific">Panaeolus cyanescens</name>
    <dbReference type="NCBI Taxonomy" id="181874"/>
    <lineage>
        <taxon>Eukaryota</taxon>
        <taxon>Fungi</taxon>
        <taxon>Dikarya</taxon>
        <taxon>Basidiomycota</taxon>
        <taxon>Agaricomycotina</taxon>
        <taxon>Agaricomycetes</taxon>
        <taxon>Agaricomycetidae</taxon>
        <taxon>Agaricales</taxon>
        <taxon>Agaricineae</taxon>
        <taxon>Galeropsidaceae</taxon>
        <taxon>Panaeolus</taxon>
    </lineage>
</organism>
<feature type="transmembrane region" description="Helical" evidence="1">
    <location>
        <begin position="42"/>
        <end position="64"/>
    </location>
</feature>
<gene>
    <name evidence="3" type="ORF">CVT24_004681</name>
</gene>
<feature type="transmembrane region" description="Helical" evidence="1">
    <location>
        <begin position="84"/>
        <end position="104"/>
    </location>
</feature>
<dbReference type="SUPFAM" id="SSF56752">
    <property type="entry name" value="D-aminoacid aminotransferase-like PLP-dependent enzymes"/>
    <property type="match status" value="1"/>
</dbReference>
<proteinExistence type="predicted"/>
<evidence type="ECO:0000313" key="4">
    <source>
        <dbReference type="Proteomes" id="UP000284842"/>
    </source>
</evidence>
<feature type="transmembrane region" description="Helical" evidence="1">
    <location>
        <begin position="149"/>
        <end position="177"/>
    </location>
</feature>
<keyword evidence="1" id="KW-1133">Transmembrane helix</keyword>
<dbReference type="InParanoid" id="A0A409W166"/>
<dbReference type="Pfam" id="PF01063">
    <property type="entry name" value="Aminotran_4"/>
    <property type="match status" value="1"/>
</dbReference>
<dbReference type="STRING" id="181874.A0A409W166"/>
<dbReference type="AlphaFoldDB" id="A0A409W166"/>
<feature type="transmembrane region" description="Helical" evidence="1">
    <location>
        <begin position="198"/>
        <end position="218"/>
    </location>
</feature>
<feature type="transmembrane region" description="Helical" evidence="1">
    <location>
        <begin position="6"/>
        <end position="30"/>
    </location>
</feature>
<dbReference type="Pfam" id="PF20152">
    <property type="entry name" value="DUF6534"/>
    <property type="match status" value="1"/>
</dbReference>
<feature type="domain" description="DUF6534" evidence="2">
    <location>
        <begin position="163"/>
        <end position="247"/>
    </location>
</feature>
<keyword evidence="1" id="KW-0472">Membrane</keyword>
<keyword evidence="4" id="KW-1185">Reference proteome</keyword>
<evidence type="ECO:0000313" key="3">
    <source>
        <dbReference type="EMBL" id="PPQ72264.1"/>
    </source>
</evidence>
<keyword evidence="1" id="KW-0812">Transmembrane</keyword>
<reference evidence="3 4" key="1">
    <citation type="journal article" date="2018" name="Evol. Lett.">
        <title>Horizontal gene cluster transfer increased hallucinogenic mushroom diversity.</title>
        <authorList>
            <person name="Reynolds H.T."/>
            <person name="Vijayakumar V."/>
            <person name="Gluck-Thaler E."/>
            <person name="Korotkin H.B."/>
            <person name="Matheny P.B."/>
            <person name="Slot J.C."/>
        </authorList>
    </citation>
    <scope>NUCLEOTIDE SEQUENCE [LARGE SCALE GENOMIC DNA]</scope>
    <source>
        <strain evidence="3 4">2629</strain>
    </source>
</reference>
<feature type="transmembrane region" description="Helical" evidence="1">
    <location>
        <begin position="116"/>
        <end position="137"/>
    </location>
</feature>
<dbReference type="Gene3D" id="3.20.10.10">
    <property type="entry name" value="D-amino Acid Aminotransferase, subunit A, domain 2"/>
    <property type="match status" value="1"/>
</dbReference>
<dbReference type="OrthoDB" id="2562493at2759"/>
<dbReference type="PANTHER" id="PTHR40465:SF1">
    <property type="entry name" value="DUF6534 DOMAIN-CONTAINING PROTEIN"/>
    <property type="match status" value="1"/>
</dbReference>
<evidence type="ECO:0000259" key="2">
    <source>
        <dbReference type="Pfam" id="PF20152"/>
    </source>
</evidence>
<sequence length="612" mass="68267">MGAFDLVVGVLLLGLFFNTYLYGLVTYQFLVYKTTKFNDPQWIKSIVLVLFITDTAHSAVAVYHGWEMCVTNYANPASLAVVSWTIPFTAVATSVAAILTQYFLGHRVYKLTKNYAIVAVIGILSVLGFVFGCYAGVRSGIIAKVENFAPLTPFVICWLGFQTAADLLITGVLSFVLSRSRTGFRRTDTIINRLIRGAVQTGLFASLFALADLFSFVLHRDTYLYAMFAYPIGRIYTNTLLDTLNSRVDLKNMNTSIVDSDGPNQAYKMQNQSQTFAAGSNTMLSAVHVQKEVLTQLTRQSVHTFDRLYSKAVRTTSDNLYLLSGDSIKTITDQTRGTTAVSRTSMARTNPEDSVYQLLASTRYDPFLLSVTWNDDTDGPSPFFLLPYQYERLVSAAFAHEWQHVSSTLTFLALKDACRNAVSQQLTPESLQVSALRLRITVSEDGAIHVTATPLASKFDMDPTFLAGKPPTRLTDAQPVRLIIDQEPTEPSIFTRTKTTNRTVYIEAKKRNETIMNTFPEGVASDVLLYNTEKYITEATIFNVAFWRYSRWVTPTISSGCLPGVMRRKLLEENRVTEDESGILTKESIQAGEWVLLFNGVQGCRLGKVETL</sequence>
<dbReference type="InterPro" id="IPR045339">
    <property type="entry name" value="DUF6534"/>
</dbReference>
<dbReference type="InterPro" id="IPR036038">
    <property type="entry name" value="Aminotransferase-like"/>
</dbReference>
<dbReference type="GO" id="GO:0003824">
    <property type="term" value="F:catalytic activity"/>
    <property type="evidence" value="ECO:0007669"/>
    <property type="project" value="InterPro"/>
</dbReference>